<dbReference type="PANTHER" id="PTHR35333:SF3">
    <property type="entry name" value="BETA-LACTAMASE-TYPE TRANSPEPTIDASE FOLD CONTAINING PROTEIN"/>
    <property type="match status" value="1"/>
</dbReference>
<accession>A0A2N0ZIU6</accession>
<dbReference type="SUPFAM" id="SSF56601">
    <property type="entry name" value="beta-lactamase/transpeptidase-like"/>
    <property type="match status" value="1"/>
</dbReference>
<dbReference type="GO" id="GO:0030655">
    <property type="term" value="P:beta-lactam antibiotic catabolic process"/>
    <property type="evidence" value="ECO:0007669"/>
    <property type="project" value="InterPro"/>
</dbReference>
<reference evidence="2 3" key="1">
    <citation type="journal article" date="2010" name="Int. J. Syst. Evol. Microbiol.">
        <title>Bacillus horneckiae sp. nov., isolated from a spacecraft-assembly clean room.</title>
        <authorList>
            <person name="Vaishampayan P."/>
            <person name="Probst A."/>
            <person name="Krishnamurthi S."/>
            <person name="Ghosh S."/>
            <person name="Osman S."/>
            <person name="McDowall A."/>
            <person name="Ruckmani A."/>
            <person name="Mayilraj S."/>
            <person name="Venkateswaran K."/>
        </authorList>
    </citation>
    <scope>NUCLEOTIDE SEQUENCE [LARGE SCALE GENOMIC DNA]</scope>
    <source>
        <strain evidence="3">1PO1SC</strain>
    </source>
</reference>
<dbReference type="PANTHER" id="PTHR35333">
    <property type="entry name" value="BETA-LACTAMASE"/>
    <property type="match status" value="1"/>
</dbReference>
<dbReference type="Gene3D" id="3.40.710.10">
    <property type="entry name" value="DD-peptidase/beta-lactamase superfamily"/>
    <property type="match status" value="1"/>
</dbReference>
<comment type="caution">
    <text evidence="2">The sequence shown here is derived from an EMBL/GenBank/DDBJ whole genome shotgun (WGS) entry which is preliminary data.</text>
</comment>
<name>A0A2N0ZIU6_9BACI</name>
<protein>
    <submittedName>
        <fullName evidence="2">D-alanyl-D-alanine carboxypeptidase</fullName>
    </submittedName>
</protein>
<dbReference type="GO" id="GO:0004180">
    <property type="term" value="F:carboxypeptidase activity"/>
    <property type="evidence" value="ECO:0007669"/>
    <property type="project" value="UniProtKB-KW"/>
</dbReference>
<keyword evidence="3" id="KW-1185">Reference proteome</keyword>
<sequence>MVIIVSIIATGIWFFKKQMTKEDPEYVLKFIKENTNKDRLSFSLKYNGETWAELNRDQMLPLASTVKIIVAIEYAKQAAAGKIDPQEKISIDTLNTYYLPKTDGGAHEAWLAQYSKETNEVAINEVAEGMMAYSSNANTDYLIQKLGLDNINQLINELDLQNHESLYPLVSPLFLPKQLMNSDNLSKEEALERLKDMEIDKYKEYSIEIHNQWLSNPPTEAAKRAAIKDLDMDFQKVWSDRLPAASSADYLSIMEKLNSKTYFEPAVHEHLDPIIEQLMKNPTNSEWMKHAGQKGGSTAFVFTIAMYVTDKEGNTTELVFLANDLSTIGQMRLAANMNSFQLAFLTEEEFRKKVKAELTQ</sequence>
<dbReference type="GO" id="GO:0046677">
    <property type="term" value="P:response to antibiotic"/>
    <property type="evidence" value="ECO:0007669"/>
    <property type="project" value="InterPro"/>
</dbReference>
<keyword evidence="2" id="KW-0378">Hydrolase</keyword>
<dbReference type="InterPro" id="IPR000871">
    <property type="entry name" value="Beta-lactam_class-A"/>
</dbReference>
<dbReference type="InterPro" id="IPR012338">
    <property type="entry name" value="Beta-lactam/transpept-like"/>
</dbReference>
<proteinExistence type="predicted"/>
<evidence type="ECO:0000313" key="3">
    <source>
        <dbReference type="Proteomes" id="UP000233343"/>
    </source>
</evidence>
<dbReference type="AlphaFoldDB" id="A0A2N0ZIU6"/>
<evidence type="ECO:0000313" key="2">
    <source>
        <dbReference type="EMBL" id="PKG29437.1"/>
    </source>
</evidence>
<dbReference type="GO" id="GO:0008800">
    <property type="term" value="F:beta-lactamase activity"/>
    <property type="evidence" value="ECO:0007669"/>
    <property type="project" value="InterPro"/>
</dbReference>
<keyword evidence="2" id="KW-0645">Protease</keyword>
<dbReference type="EMBL" id="PISD01000016">
    <property type="protein sequence ID" value="PKG29437.1"/>
    <property type="molecule type" value="Genomic_DNA"/>
</dbReference>
<dbReference type="Pfam" id="PF13354">
    <property type="entry name" value="Beta-lactamase2"/>
    <property type="match status" value="1"/>
</dbReference>
<organism evidence="2 3">
    <name type="scientific">Cytobacillus horneckiae</name>
    <dbReference type="NCBI Taxonomy" id="549687"/>
    <lineage>
        <taxon>Bacteria</taxon>
        <taxon>Bacillati</taxon>
        <taxon>Bacillota</taxon>
        <taxon>Bacilli</taxon>
        <taxon>Bacillales</taxon>
        <taxon>Bacillaceae</taxon>
        <taxon>Cytobacillus</taxon>
    </lineage>
</organism>
<feature type="domain" description="Beta-lactamase class A catalytic" evidence="1">
    <location>
        <begin position="49"/>
        <end position="162"/>
    </location>
</feature>
<dbReference type="Proteomes" id="UP000233343">
    <property type="component" value="Unassembled WGS sequence"/>
</dbReference>
<keyword evidence="2" id="KW-0121">Carboxypeptidase</keyword>
<dbReference type="InterPro" id="IPR045155">
    <property type="entry name" value="Beta-lactam_cat"/>
</dbReference>
<evidence type="ECO:0000259" key="1">
    <source>
        <dbReference type="Pfam" id="PF13354"/>
    </source>
</evidence>
<gene>
    <name evidence="2" type="ORF">CWS20_08500</name>
</gene>